<evidence type="ECO:0000256" key="2">
    <source>
        <dbReference type="SAM" id="Phobius"/>
    </source>
</evidence>
<dbReference type="AlphaFoldDB" id="A0AAW1Y055"/>
<keyword evidence="2" id="KW-0472">Membrane</keyword>
<dbReference type="EMBL" id="JBEDUW010000002">
    <property type="protein sequence ID" value="KAK9941550.1"/>
    <property type="molecule type" value="Genomic_DNA"/>
</dbReference>
<evidence type="ECO:0000256" key="1">
    <source>
        <dbReference type="SAM" id="Coils"/>
    </source>
</evidence>
<evidence type="ECO:0000313" key="4">
    <source>
        <dbReference type="Proteomes" id="UP001457282"/>
    </source>
</evidence>
<organism evidence="3 4">
    <name type="scientific">Rubus argutus</name>
    <name type="common">Southern blackberry</name>
    <dbReference type="NCBI Taxonomy" id="59490"/>
    <lineage>
        <taxon>Eukaryota</taxon>
        <taxon>Viridiplantae</taxon>
        <taxon>Streptophyta</taxon>
        <taxon>Embryophyta</taxon>
        <taxon>Tracheophyta</taxon>
        <taxon>Spermatophyta</taxon>
        <taxon>Magnoliopsida</taxon>
        <taxon>eudicotyledons</taxon>
        <taxon>Gunneridae</taxon>
        <taxon>Pentapetalae</taxon>
        <taxon>rosids</taxon>
        <taxon>fabids</taxon>
        <taxon>Rosales</taxon>
        <taxon>Rosaceae</taxon>
        <taxon>Rosoideae</taxon>
        <taxon>Rosoideae incertae sedis</taxon>
        <taxon>Rubus</taxon>
    </lineage>
</organism>
<keyword evidence="2" id="KW-1133">Transmembrane helix</keyword>
<sequence>MIIRSVIMGLLDVVASLDPKFLHLVLGLLFGFILSVTSPLVFLLGSYYLDARRKSKGNRQVYDQLEDVERILDDELEKLSGKDHVGGTKYLEELLVKIKDKCGHGLLMLKAKQGRYRALVDEFEKTLKTEKEQVEQKLKKEEQKHKDQILKMEEEMRVLKEKYETMRWA</sequence>
<name>A0AAW1Y055_RUBAR</name>
<comment type="caution">
    <text evidence="3">The sequence shown here is derived from an EMBL/GenBank/DDBJ whole genome shotgun (WGS) entry which is preliminary data.</text>
</comment>
<feature type="transmembrane region" description="Helical" evidence="2">
    <location>
        <begin position="21"/>
        <end position="49"/>
    </location>
</feature>
<proteinExistence type="predicted"/>
<gene>
    <name evidence="3" type="ORF">M0R45_007254</name>
</gene>
<accession>A0AAW1Y055</accession>
<keyword evidence="2" id="KW-0812">Transmembrane</keyword>
<dbReference type="Proteomes" id="UP001457282">
    <property type="component" value="Unassembled WGS sequence"/>
</dbReference>
<reference evidence="3 4" key="1">
    <citation type="journal article" date="2023" name="G3 (Bethesda)">
        <title>A chromosome-length genome assembly and annotation of blackberry (Rubus argutus, cv. 'Hillquist').</title>
        <authorList>
            <person name="Bruna T."/>
            <person name="Aryal R."/>
            <person name="Dudchenko O."/>
            <person name="Sargent D.J."/>
            <person name="Mead D."/>
            <person name="Buti M."/>
            <person name="Cavallini A."/>
            <person name="Hytonen T."/>
            <person name="Andres J."/>
            <person name="Pham M."/>
            <person name="Weisz D."/>
            <person name="Mascagni F."/>
            <person name="Usai G."/>
            <person name="Natali L."/>
            <person name="Bassil N."/>
            <person name="Fernandez G.E."/>
            <person name="Lomsadze A."/>
            <person name="Armour M."/>
            <person name="Olukolu B."/>
            <person name="Poorten T."/>
            <person name="Britton C."/>
            <person name="Davik J."/>
            <person name="Ashrafi H."/>
            <person name="Aiden E.L."/>
            <person name="Borodovsky M."/>
            <person name="Worthington M."/>
        </authorList>
    </citation>
    <scope>NUCLEOTIDE SEQUENCE [LARGE SCALE GENOMIC DNA]</scope>
    <source>
        <strain evidence="3">PI 553951</strain>
    </source>
</reference>
<keyword evidence="1" id="KW-0175">Coiled coil</keyword>
<evidence type="ECO:0000313" key="3">
    <source>
        <dbReference type="EMBL" id="KAK9941550.1"/>
    </source>
</evidence>
<feature type="coiled-coil region" evidence="1">
    <location>
        <begin position="120"/>
        <end position="169"/>
    </location>
</feature>
<protein>
    <submittedName>
        <fullName evidence="3">Uncharacterized protein</fullName>
    </submittedName>
</protein>
<keyword evidence="4" id="KW-1185">Reference proteome</keyword>